<evidence type="ECO:0000313" key="1">
    <source>
        <dbReference type="EMBL" id="MBB3231974.1"/>
    </source>
</evidence>
<organism evidence="1 2">
    <name type="scientific">Halomonas stenophila</name>
    <dbReference type="NCBI Taxonomy" id="795312"/>
    <lineage>
        <taxon>Bacteria</taxon>
        <taxon>Pseudomonadati</taxon>
        <taxon>Pseudomonadota</taxon>
        <taxon>Gammaproteobacteria</taxon>
        <taxon>Oceanospirillales</taxon>
        <taxon>Halomonadaceae</taxon>
        <taxon>Halomonas</taxon>
    </lineage>
</organism>
<keyword evidence="2" id="KW-1185">Reference proteome</keyword>
<dbReference type="EMBL" id="JACHXR010000008">
    <property type="protein sequence ID" value="MBB3231974.1"/>
    <property type="molecule type" value="Genomic_DNA"/>
</dbReference>
<name>A0A7W5EV45_9GAMM</name>
<evidence type="ECO:0000313" key="2">
    <source>
        <dbReference type="Proteomes" id="UP000518892"/>
    </source>
</evidence>
<dbReference type="Proteomes" id="UP000518892">
    <property type="component" value="Unassembled WGS sequence"/>
</dbReference>
<gene>
    <name evidence="1" type="ORF">FHR97_002837</name>
</gene>
<accession>A0A7W5EV45</accession>
<sequence length="36" mass="3903">MPSSFTKLGTVAYRFADIDGIPGQPQHPESDNGKQL</sequence>
<comment type="caution">
    <text evidence="1">The sequence shown here is derived from an EMBL/GenBank/DDBJ whole genome shotgun (WGS) entry which is preliminary data.</text>
</comment>
<reference evidence="1 2" key="1">
    <citation type="submission" date="2020-08" db="EMBL/GenBank/DDBJ databases">
        <title>Genomic Encyclopedia of Type Strains, Phase III (KMG-III): the genomes of soil and plant-associated and newly described type strains.</title>
        <authorList>
            <person name="Whitman W."/>
        </authorList>
    </citation>
    <scope>NUCLEOTIDE SEQUENCE [LARGE SCALE GENOMIC DNA]</scope>
    <source>
        <strain evidence="1 2">CECT 7744</strain>
    </source>
</reference>
<proteinExistence type="predicted"/>
<dbReference type="AlphaFoldDB" id="A0A7W5EV45"/>
<protein>
    <submittedName>
        <fullName evidence="1">Uncharacterized protein</fullName>
    </submittedName>
</protein>